<accession>A0A2I2KYT3</accession>
<dbReference type="RefSeq" id="WP_101834362.1">
    <property type="nucleotide sequence ID" value="NZ_FZMO01000490.1"/>
</dbReference>
<sequence>MMDFIPGVGAGSLLRSELLADGRSTRIGAIHQIDYGQAVVLTHDRWKFDAGGIPRPVSLPGPSTRRG</sequence>
<organism evidence="1 2">
    <name type="scientific">Frankia canadensis</name>
    <dbReference type="NCBI Taxonomy" id="1836972"/>
    <lineage>
        <taxon>Bacteria</taxon>
        <taxon>Bacillati</taxon>
        <taxon>Actinomycetota</taxon>
        <taxon>Actinomycetes</taxon>
        <taxon>Frankiales</taxon>
        <taxon>Frankiaceae</taxon>
        <taxon>Frankia</taxon>
    </lineage>
</organism>
<reference evidence="1 2" key="1">
    <citation type="submission" date="2017-06" db="EMBL/GenBank/DDBJ databases">
        <authorList>
            <person name="Kim H.J."/>
            <person name="Triplett B.A."/>
        </authorList>
    </citation>
    <scope>NUCLEOTIDE SEQUENCE [LARGE SCALE GENOMIC DNA]</scope>
    <source>
        <strain evidence="1">FRACA_ARgP5</strain>
    </source>
</reference>
<evidence type="ECO:0000313" key="2">
    <source>
        <dbReference type="Proteomes" id="UP000234331"/>
    </source>
</evidence>
<dbReference type="EMBL" id="FZMO01000490">
    <property type="protein sequence ID" value="SNQ50825.1"/>
    <property type="molecule type" value="Genomic_DNA"/>
</dbReference>
<keyword evidence="2" id="KW-1185">Reference proteome</keyword>
<name>A0A2I2KYT3_9ACTN</name>
<protein>
    <submittedName>
        <fullName evidence="1">Uncharacterized protein</fullName>
    </submittedName>
</protein>
<dbReference type="Proteomes" id="UP000234331">
    <property type="component" value="Unassembled WGS sequence"/>
</dbReference>
<gene>
    <name evidence="1" type="ORF">FRACA_540011</name>
</gene>
<dbReference type="AlphaFoldDB" id="A0A2I2KYT3"/>
<evidence type="ECO:0000313" key="1">
    <source>
        <dbReference type="EMBL" id="SNQ50825.1"/>
    </source>
</evidence>
<dbReference type="OrthoDB" id="9806951at2"/>
<proteinExistence type="predicted"/>